<proteinExistence type="inferred from homology"/>
<comment type="caution">
    <text evidence="5">The sequence shown here is derived from an EMBL/GenBank/DDBJ whole genome shotgun (WGS) entry which is preliminary data.</text>
</comment>
<dbReference type="Gene3D" id="3.10.180.10">
    <property type="entry name" value="2,3-Dihydroxybiphenyl 1,2-Dioxygenase, domain 1"/>
    <property type="match status" value="1"/>
</dbReference>
<accession>A0A917CY36</accession>
<dbReference type="AlphaFoldDB" id="A0A917CY36"/>
<dbReference type="Pfam" id="PF19581">
    <property type="entry name" value="Glyoxalase_7"/>
    <property type="match status" value="1"/>
</dbReference>
<evidence type="ECO:0000313" key="5">
    <source>
        <dbReference type="EMBL" id="GGG01640.1"/>
    </source>
</evidence>
<reference evidence="5" key="1">
    <citation type="journal article" date="2014" name="Int. J. Syst. Evol. Microbiol.">
        <title>Complete genome sequence of Corynebacterium casei LMG S-19264T (=DSM 44701T), isolated from a smear-ripened cheese.</title>
        <authorList>
            <consortium name="US DOE Joint Genome Institute (JGI-PGF)"/>
            <person name="Walter F."/>
            <person name="Albersmeier A."/>
            <person name="Kalinowski J."/>
            <person name="Ruckert C."/>
        </authorList>
    </citation>
    <scope>NUCLEOTIDE SEQUENCE</scope>
    <source>
        <strain evidence="5">CGMCC 1.16134</strain>
    </source>
</reference>
<keyword evidence="3" id="KW-0046">Antibiotic resistance</keyword>
<evidence type="ECO:0000256" key="2">
    <source>
        <dbReference type="ARBA" id="ARBA00021572"/>
    </source>
</evidence>
<dbReference type="InterPro" id="IPR029068">
    <property type="entry name" value="Glyas_Bleomycin-R_OHBP_Dase"/>
</dbReference>
<name>A0A917CY36_9BACL</name>
<dbReference type="InterPro" id="IPR000335">
    <property type="entry name" value="Bleomycin-R"/>
</dbReference>
<dbReference type="PROSITE" id="PS51819">
    <property type="entry name" value="VOC"/>
    <property type="match status" value="1"/>
</dbReference>
<keyword evidence="6" id="KW-1185">Reference proteome</keyword>
<evidence type="ECO:0000256" key="1">
    <source>
        <dbReference type="ARBA" id="ARBA00011051"/>
    </source>
</evidence>
<gene>
    <name evidence="5" type="ORF">GCM10010912_53100</name>
</gene>
<dbReference type="EMBL" id="BMKR01000032">
    <property type="protein sequence ID" value="GGG01640.1"/>
    <property type="molecule type" value="Genomic_DNA"/>
</dbReference>
<dbReference type="InterPro" id="IPR037523">
    <property type="entry name" value="VOC_core"/>
</dbReference>
<reference evidence="5" key="2">
    <citation type="submission" date="2020-09" db="EMBL/GenBank/DDBJ databases">
        <authorList>
            <person name="Sun Q."/>
            <person name="Zhou Y."/>
        </authorList>
    </citation>
    <scope>NUCLEOTIDE SEQUENCE</scope>
    <source>
        <strain evidence="5">CGMCC 1.16134</strain>
    </source>
</reference>
<evidence type="ECO:0000259" key="4">
    <source>
        <dbReference type="PROSITE" id="PS51819"/>
    </source>
</evidence>
<dbReference type="RefSeq" id="WP_189030251.1">
    <property type="nucleotide sequence ID" value="NZ_BMKR01000032.1"/>
</dbReference>
<feature type="domain" description="VOC" evidence="4">
    <location>
        <begin position="1"/>
        <end position="117"/>
    </location>
</feature>
<protein>
    <recommendedName>
        <fullName evidence="2">Bleomycin resistance protein</fullName>
    </recommendedName>
</protein>
<organism evidence="5 6">
    <name type="scientific">Paenibacillus albidus</name>
    <dbReference type="NCBI Taxonomy" id="2041023"/>
    <lineage>
        <taxon>Bacteria</taxon>
        <taxon>Bacillati</taxon>
        <taxon>Bacillota</taxon>
        <taxon>Bacilli</taxon>
        <taxon>Bacillales</taxon>
        <taxon>Paenibacillaceae</taxon>
        <taxon>Paenibacillus</taxon>
    </lineage>
</organism>
<dbReference type="SUPFAM" id="SSF54593">
    <property type="entry name" value="Glyoxalase/Bleomycin resistance protein/Dihydroxybiphenyl dioxygenase"/>
    <property type="match status" value="1"/>
</dbReference>
<sequence>MQNIIPAFRITNYSVSKEFYVQGLGFKVDWEHQFEPDFPVFAQLTRDEMTLYLTEHTGDCQVGGLIHLFVPNVDEWYSEFMSNPLIGPIEPPDEQIEGLRMMNVTDPDGNQLRICTRI</sequence>
<dbReference type="GO" id="GO:0046677">
    <property type="term" value="P:response to antibiotic"/>
    <property type="evidence" value="ECO:0007669"/>
    <property type="project" value="UniProtKB-KW"/>
</dbReference>
<dbReference type="Proteomes" id="UP000637643">
    <property type="component" value="Unassembled WGS sequence"/>
</dbReference>
<comment type="similarity">
    <text evidence="1">Belongs to the bleomycin resistance protein family.</text>
</comment>
<evidence type="ECO:0000256" key="3">
    <source>
        <dbReference type="ARBA" id="ARBA00023251"/>
    </source>
</evidence>
<evidence type="ECO:0000313" key="6">
    <source>
        <dbReference type="Proteomes" id="UP000637643"/>
    </source>
</evidence>